<dbReference type="Pfam" id="PF00854">
    <property type="entry name" value="PTR2"/>
    <property type="match status" value="2"/>
</dbReference>
<feature type="transmembrane region" description="Helical" evidence="9">
    <location>
        <begin position="454"/>
        <end position="473"/>
    </location>
</feature>
<dbReference type="NCBIfam" id="TIGR00924">
    <property type="entry name" value="yjdL_sub1_fam"/>
    <property type="match status" value="1"/>
</dbReference>
<comment type="similarity">
    <text evidence="8">Belongs to the major facilitator superfamily. Proton-dependent oligopeptide transporter (POT/PTR) (TC 2.A.17) family.</text>
</comment>
<dbReference type="GO" id="GO:0006857">
    <property type="term" value="P:oligopeptide transport"/>
    <property type="evidence" value="ECO:0007669"/>
    <property type="project" value="InterPro"/>
</dbReference>
<feature type="transmembrane region" description="Helical" evidence="9">
    <location>
        <begin position="493"/>
        <end position="512"/>
    </location>
</feature>
<dbReference type="GO" id="GO:0005886">
    <property type="term" value="C:plasma membrane"/>
    <property type="evidence" value="ECO:0007669"/>
    <property type="project" value="UniProtKB-SubCell"/>
</dbReference>
<dbReference type="STRING" id="226505.SAMN05444394_1612"/>
<keyword evidence="5" id="KW-0653">Protein transport</keyword>
<dbReference type="PANTHER" id="PTHR23517:SF15">
    <property type="entry name" value="PROTON-DEPENDENT OLIGOPEPTIDE FAMILY TRANSPORT PROTEIN"/>
    <property type="match status" value="1"/>
</dbReference>
<dbReference type="PROSITE" id="PS50850">
    <property type="entry name" value="MFS"/>
    <property type="match status" value="1"/>
</dbReference>
<dbReference type="Gene3D" id="1.20.1250.20">
    <property type="entry name" value="MFS general substrate transporter like domains"/>
    <property type="match status" value="1"/>
</dbReference>
<keyword evidence="7 9" id="KW-0472">Membrane</keyword>
<dbReference type="InterPro" id="IPR005279">
    <property type="entry name" value="Dipep/tripep_permease"/>
</dbReference>
<evidence type="ECO:0000256" key="4">
    <source>
        <dbReference type="ARBA" id="ARBA00022692"/>
    </source>
</evidence>
<evidence type="ECO:0000256" key="5">
    <source>
        <dbReference type="ARBA" id="ARBA00022856"/>
    </source>
</evidence>
<accession>A0A1N6E1B8</accession>
<gene>
    <name evidence="11" type="ORF">SAMN05444394_1612</name>
</gene>
<keyword evidence="12" id="KW-1185">Reference proteome</keyword>
<feature type="transmembrane region" description="Helical" evidence="9">
    <location>
        <begin position="170"/>
        <end position="194"/>
    </location>
</feature>
<keyword evidence="3" id="KW-1003">Cell membrane</keyword>
<dbReference type="SUPFAM" id="SSF103473">
    <property type="entry name" value="MFS general substrate transporter"/>
    <property type="match status" value="1"/>
</dbReference>
<evidence type="ECO:0000313" key="12">
    <source>
        <dbReference type="Proteomes" id="UP000185221"/>
    </source>
</evidence>
<dbReference type="InterPro" id="IPR018456">
    <property type="entry name" value="PTR2_symporter_CS"/>
</dbReference>
<evidence type="ECO:0000256" key="1">
    <source>
        <dbReference type="ARBA" id="ARBA00004651"/>
    </source>
</evidence>
<keyword evidence="5" id="KW-0571">Peptide transport</keyword>
<dbReference type="EMBL" id="FSRC01000001">
    <property type="protein sequence ID" value="SIN76792.1"/>
    <property type="molecule type" value="Genomic_DNA"/>
</dbReference>
<dbReference type="InterPro" id="IPR020846">
    <property type="entry name" value="MFS_dom"/>
</dbReference>
<feature type="transmembrane region" description="Helical" evidence="9">
    <location>
        <begin position="273"/>
        <end position="295"/>
    </location>
</feature>
<dbReference type="InterPro" id="IPR000109">
    <property type="entry name" value="POT_fam"/>
</dbReference>
<dbReference type="PROSITE" id="PS01023">
    <property type="entry name" value="PTR2_2"/>
    <property type="match status" value="1"/>
</dbReference>
<dbReference type="AlphaFoldDB" id="A0A1N6E1B8"/>
<proteinExistence type="inferred from homology"/>
<feature type="transmembrane region" description="Helical" evidence="9">
    <location>
        <begin position="94"/>
        <end position="117"/>
    </location>
</feature>
<keyword evidence="2 8" id="KW-0813">Transport</keyword>
<feature type="transmembrane region" description="Helical" evidence="9">
    <location>
        <begin position="388"/>
        <end position="406"/>
    </location>
</feature>
<feature type="transmembrane region" description="Helical" evidence="9">
    <location>
        <begin position="33"/>
        <end position="51"/>
    </location>
</feature>
<dbReference type="InterPro" id="IPR036259">
    <property type="entry name" value="MFS_trans_sf"/>
</dbReference>
<evidence type="ECO:0000259" key="10">
    <source>
        <dbReference type="PROSITE" id="PS50850"/>
    </source>
</evidence>
<feature type="transmembrane region" description="Helical" evidence="9">
    <location>
        <begin position="129"/>
        <end position="149"/>
    </location>
</feature>
<feature type="domain" description="Major facilitator superfamily (MFS) profile" evidence="10">
    <location>
        <begin position="23"/>
        <end position="513"/>
    </location>
</feature>
<evidence type="ECO:0000256" key="9">
    <source>
        <dbReference type="SAM" id="Phobius"/>
    </source>
</evidence>
<feature type="transmembrane region" description="Helical" evidence="9">
    <location>
        <begin position="307"/>
        <end position="324"/>
    </location>
</feature>
<protein>
    <submittedName>
        <fullName evidence="11">Proton-dependent oligopeptide transporter, POT family</fullName>
    </submittedName>
</protein>
<evidence type="ECO:0000313" key="11">
    <source>
        <dbReference type="EMBL" id="SIN76792.1"/>
    </source>
</evidence>
<dbReference type="OrthoDB" id="9772725at2"/>
<feature type="transmembrane region" description="Helical" evidence="9">
    <location>
        <begin position="248"/>
        <end position="267"/>
    </location>
</feature>
<comment type="subcellular location">
    <subcellularLocation>
        <location evidence="1">Cell membrane</location>
        <topology evidence="1">Multi-pass membrane protein</topology>
    </subcellularLocation>
    <subcellularLocation>
        <location evidence="8">Membrane</location>
        <topology evidence="8">Multi-pass membrane protein</topology>
    </subcellularLocation>
</comment>
<evidence type="ECO:0000256" key="3">
    <source>
        <dbReference type="ARBA" id="ARBA00022475"/>
    </source>
</evidence>
<dbReference type="Proteomes" id="UP000185221">
    <property type="component" value="Unassembled WGS sequence"/>
</dbReference>
<evidence type="ECO:0000256" key="8">
    <source>
        <dbReference type="RuleBase" id="RU003755"/>
    </source>
</evidence>
<feature type="transmembrane region" description="Helical" evidence="9">
    <location>
        <begin position="418"/>
        <end position="442"/>
    </location>
</feature>
<reference evidence="12" key="1">
    <citation type="submission" date="2016-11" db="EMBL/GenBank/DDBJ databases">
        <authorList>
            <person name="Varghese N."/>
            <person name="Submissions S."/>
        </authorList>
    </citation>
    <scope>NUCLEOTIDE SEQUENCE [LARGE SCALE GENOMIC DNA]</scope>
    <source>
        <strain evidence="12">DSM 15292</strain>
    </source>
</reference>
<dbReference type="InterPro" id="IPR050171">
    <property type="entry name" value="MFS_Transporters"/>
</dbReference>
<evidence type="ECO:0000256" key="7">
    <source>
        <dbReference type="ARBA" id="ARBA00023136"/>
    </source>
</evidence>
<evidence type="ECO:0000256" key="2">
    <source>
        <dbReference type="ARBA" id="ARBA00022448"/>
    </source>
</evidence>
<dbReference type="PANTHER" id="PTHR23517">
    <property type="entry name" value="RESISTANCE PROTEIN MDTM, PUTATIVE-RELATED-RELATED"/>
    <property type="match status" value="1"/>
</dbReference>
<sequence length="520" mass="55993">MEKQLTPEFEGPTVFGHPKGLMTLFFTEMWERFSYYGMRALLILFMTKTIADGGLGFDDTTSGAIYGLYTMGVYLLALPGGWLADRLFGLKKSVWYGGIIIAIGHFMMAVPGVAAWINGAHEAKTELSTLDTSTFFLGLILIVLGTGLLKPNISSIVGQLYPKGSTKRDAGFSIFYMGINLGGFIAPIACGTLATYDMHLGFGLAGFGMVLGLIQYKLTAKNIEGYGEAPVVEIPSEVERQKKLKSSVTWIGVGLVAILAVLFMGVIPINVSAIAGASGTVIALVAFGYLGYVIAFGGLSKMDKNKVGVIAILFLFSAMFWSGFEQAGSTLNLFGERFTDRTVLGWEIPASYFQSINSLFIIIFAPFFGALWVWLGRRNLEPSSPLKFTFGLLLLGLGFFVMYFAAKIAASGELAAPTWLIMTYMLHTFGELSLSPVGLSLVTKLAPNGYGGQMMGIWFLSVALGNLIAGLIAGEASGGSEEALANMPDQYLLIVYTVVGSAVLLFLLKPVIRKMMGEVH</sequence>
<organism evidence="11 12">
    <name type="scientific">Algoriphagus halophilus</name>
    <dbReference type="NCBI Taxonomy" id="226505"/>
    <lineage>
        <taxon>Bacteria</taxon>
        <taxon>Pseudomonadati</taxon>
        <taxon>Bacteroidota</taxon>
        <taxon>Cytophagia</taxon>
        <taxon>Cytophagales</taxon>
        <taxon>Cyclobacteriaceae</taxon>
        <taxon>Algoriphagus</taxon>
    </lineage>
</organism>
<keyword evidence="6 9" id="KW-1133">Transmembrane helix</keyword>
<name>A0A1N6E1B8_9BACT</name>
<dbReference type="CDD" id="cd17346">
    <property type="entry name" value="MFS_DtpA_like"/>
    <property type="match status" value="1"/>
</dbReference>
<keyword evidence="4 8" id="KW-0812">Transmembrane</keyword>
<feature type="transmembrane region" description="Helical" evidence="9">
    <location>
        <begin position="200"/>
        <end position="218"/>
    </location>
</feature>
<feature type="transmembrane region" description="Helical" evidence="9">
    <location>
        <begin position="63"/>
        <end position="82"/>
    </location>
</feature>
<dbReference type="GO" id="GO:1904680">
    <property type="term" value="F:peptide transmembrane transporter activity"/>
    <property type="evidence" value="ECO:0007669"/>
    <property type="project" value="InterPro"/>
</dbReference>
<feature type="transmembrane region" description="Helical" evidence="9">
    <location>
        <begin position="356"/>
        <end position="376"/>
    </location>
</feature>
<evidence type="ECO:0000256" key="6">
    <source>
        <dbReference type="ARBA" id="ARBA00022989"/>
    </source>
</evidence>